<dbReference type="PRINTS" id="PR01576">
    <property type="entry name" value="PDEFORMYLASE"/>
</dbReference>
<dbReference type="EC" id="3.5.1.88" evidence="6"/>
<keyword evidence="5 6" id="KW-0408">Iron</keyword>
<dbReference type="PANTHER" id="PTHR10458:SF22">
    <property type="entry name" value="PEPTIDE DEFORMYLASE"/>
    <property type="match status" value="1"/>
</dbReference>
<keyword evidence="3 6" id="KW-0378">Hydrolase</keyword>
<feature type="binding site" evidence="6">
    <location>
        <position position="145"/>
    </location>
    <ligand>
        <name>Fe cation</name>
        <dbReference type="ChEBI" id="CHEBI:24875"/>
    </ligand>
</feature>
<dbReference type="Pfam" id="PF01327">
    <property type="entry name" value="Pep_deformylase"/>
    <property type="match status" value="1"/>
</dbReference>
<dbReference type="AlphaFoldDB" id="A0A1H7JSJ2"/>
<dbReference type="GO" id="GO:0006412">
    <property type="term" value="P:translation"/>
    <property type="evidence" value="ECO:0007669"/>
    <property type="project" value="UniProtKB-UniRule"/>
</dbReference>
<gene>
    <name evidence="6" type="primary">def</name>
    <name evidence="8" type="ORF">SAMN05444515_10520</name>
</gene>
<dbReference type="GO" id="GO:0042586">
    <property type="term" value="F:peptide deformylase activity"/>
    <property type="evidence" value="ECO:0007669"/>
    <property type="project" value="UniProtKB-UniRule"/>
</dbReference>
<evidence type="ECO:0000256" key="6">
    <source>
        <dbReference type="HAMAP-Rule" id="MF_00163"/>
    </source>
</evidence>
<comment type="function">
    <text evidence="6">Removes the formyl group from the N-terminal Met of newly synthesized proteins. Requires at least a dipeptide for an efficient rate of reaction. N-terminal L-methionine is a prerequisite for activity but the enzyme has broad specificity at other positions.</text>
</comment>
<dbReference type="HAMAP" id="MF_00163">
    <property type="entry name" value="Pep_deformylase"/>
    <property type="match status" value="1"/>
</dbReference>
<comment type="cofactor">
    <cofactor evidence="6">
        <name>Fe(2+)</name>
        <dbReference type="ChEBI" id="CHEBI:29033"/>
    </cofactor>
    <text evidence="6">Binds 1 Fe(2+) ion.</text>
</comment>
<comment type="similarity">
    <text evidence="1 6">Belongs to the polypeptide deformylase family.</text>
</comment>
<feature type="active site" evidence="6">
    <location>
        <position position="142"/>
    </location>
</feature>
<feature type="region of interest" description="Disordered" evidence="7">
    <location>
        <begin position="166"/>
        <end position="186"/>
    </location>
</feature>
<comment type="catalytic activity">
    <reaction evidence="6">
        <text>N-terminal N-formyl-L-methionyl-[peptide] + H2O = N-terminal L-methionyl-[peptide] + formate</text>
        <dbReference type="Rhea" id="RHEA:24420"/>
        <dbReference type="Rhea" id="RHEA-COMP:10639"/>
        <dbReference type="Rhea" id="RHEA-COMP:10640"/>
        <dbReference type="ChEBI" id="CHEBI:15377"/>
        <dbReference type="ChEBI" id="CHEBI:15740"/>
        <dbReference type="ChEBI" id="CHEBI:49298"/>
        <dbReference type="ChEBI" id="CHEBI:64731"/>
        <dbReference type="EC" id="3.5.1.88"/>
    </reaction>
</comment>
<evidence type="ECO:0000256" key="1">
    <source>
        <dbReference type="ARBA" id="ARBA00010759"/>
    </source>
</evidence>
<dbReference type="InterPro" id="IPR036821">
    <property type="entry name" value="Peptide_deformylase_sf"/>
</dbReference>
<organism evidence="8 9">
    <name type="scientific">Ectothiorhodospira marina</name>
    <dbReference type="NCBI Taxonomy" id="1396821"/>
    <lineage>
        <taxon>Bacteria</taxon>
        <taxon>Pseudomonadati</taxon>
        <taxon>Pseudomonadota</taxon>
        <taxon>Gammaproteobacteria</taxon>
        <taxon>Chromatiales</taxon>
        <taxon>Ectothiorhodospiraceae</taxon>
        <taxon>Ectothiorhodospira</taxon>
    </lineage>
</organism>
<protein>
    <recommendedName>
        <fullName evidence="6">Peptide deformylase</fullName>
        <shortName evidence="6">PDF</shortName>
        <ecNumber evidence="6">3.5.1.88</ecNumber>
    </recommendedName>
    <alternativeName>
        <fullName evidence="6">Polypeptide deformylase</fullName>
    </alternativeName>
</protein>
<feature type="binding site" evidence="6">
    <location>
        <position position="99"/>
    </location>
    <ligand>
        <name>Fe cation</name>
        <dbReference type="ChEBI" id="CHEBI:24875"/>
    </ligand>
</feature>
<dbReference type="CDD" id="cd00487">
    <property type="entry name" value="Pep_deformylase"/>
    <property type="match status" value="1"/>
</dbReference>
<evidence type="ECO:0000313" key="9">
    <source>
        <dbReference type="Proteomes" id="UP000199256"/>
    </source>
</evidence>
<dbReference type="Proteomes" id="UP000199256">
    <property type="component" value="Unassembled WGS sequence"/>
</dbReference>
<keyword evidence="9" id="KW-1185">Reference proteome</keyword>
<keyword evidence="4 6" id="KW-0648">Protein biosynthesis</keyword>
<evidence type="ECO:0000256" key="4">
    <source>
        <dbReference type="ARBA" id="ARBA00022917"/>
    </source>
</evidence>
<keyword evidence="2 6" id="KW-0479">Metal-binding</keyword>
<dbReference type="InterPro" id="IPR023635">
    <property type="entry name" value="Peptide_deformylase"/>
</dbReference>
<evidence type="ECO:0000256" key="3">
    <source>
        <dbReference type="ARBA" id="ARBA00022801"/>
    </source>
</evidence>
<dbReference type="RefSeq" id="WP_090252146.1">
    <property type="nucleotide sequence ID" value="NZ_FOAA01000005.1"/>
</dbReference>
<dbReference type="NCBIfam" id="NF001159">
    <property type="entry name" value="PRK00150.1-3"/>
    <property type="match status" value="1"/>
</dbReference>
<evidence type="ECO:0000256" key="2">
    <source>
        <dbReference type="ARBA" id="ARBA00022723"/>
    </source>
</evidence>
<dbReference type="STRING" id="1396821.SAMN05444515_10520"/>
<accession>A0A1H7JSJ2</accession>
<dbReference type="OrthoDB" id="9804313at2"/>
<evidence type="ECO:0000256" key="7">
    <source>
        <dbReference type="SAM" id="MobiDB-lite"/>
    </source>
</evidence>
<reference evidence="9" key="1">
    <citation type="submission" date="2016-10" db="EMBL/GenBank/DDBJ databases">
        <authorList>
            <person name="Varghese N."/>
            <person name="Submissions S."/>
        </authorList>
    </citation>
    <scope>NUCLEOTIDE SEQUENCE [LARGE SCALE GENOMIC DNA]</scope>
    <source>
        <strain evidence="9">DSM 241</strain>
    </source>
</reference>
<dbReference type="PIRSF" id="PIRSF004749">
    <property type="entry name" value="Pep_def"/>
    <property type="match status" value="1"/>
</dbReference>
<sequence>MALLEILRFPDPRLRRQAEPVKVVDGEIRKLVDDMFETMYASEGIGLAAVQVNVLRRVIVMDVADEGSEERSGQGLRPLCFINPEITDRWGEAECEEGCLSVPGYYEPVTRAERIRVRALDRQGKPFEMEAGGLLGVCIQHEIDHLDGRLFVDHLSKLKRDRIRKKLEKSSRHGTPSRAPRQREAV</sequence>
<dbReference type="GO" id="GO:0046872">
    <property type="term" value="F:metal ion binding"/>
    <property type="evidence" value="ECO:0007669"/>
    <property type="project" value="UniProtKB-KW"/>
</dbReference>
<dbReference type="NCBIfam" id="TIGR00079">
    <property type="entry name" value="pept_deformyl"/>
    <property type="match status" value="1"/>
</dbReference>
<dbReference type="PANTHER" id="PTHR10458">
    <property type="entry name" value="PEPTIDE DEFORMYLASE"/>
    <property type="match status" value="1"/>
</dbReference>
<dbReference type="FunFam" id="3.90.45.10:FF:000001">
    <property type="entry name" value="Peptide deformylase"/>
    <property type="match status" value="1"/>
</dbReference>
<evidence type="ECO:0000256" key="5">
    <source>
        <dbReference type="ARBA" id="ARBA00023004"/>
    </source>
</evidence>
<feature type="binding site" evidence="6">
    <location>
        <position position="141"/>
    </location>
    <ligand>
        <name>Fe cation</name>
        <dbReference type="ChEBI" id="CHEBI:24875"/>
    </ligand>
</feature>
<evidence type="ECO:0000313" key="8">
    <source>
        <dbReference type="EMBL" id="SEK77638.1"/>
    </source>
</evidence>
<dbReference type="Gene3D" id="3.90.45.10">
    <property type="entry name" value="Peptide deformylase"/>
    <property type="match status" value="1"/>
</dbReference>
<name>A0A1H7JSJ2_9GAMM</name>
<dbReference type="SUPFAM" id="SSF56420">
    <property type="entry name" value="Peptide deformylase"/>
    <property type="match status" value="1"/>
</dbReference>
<dbReference type="EMBL" id="FOAA01000005">
    <property type="protein sequence ID" value="SEK77638.1"/>
    <property type="molecule type" value="Genomic_DNA"/>
</dbReference>
<proteinExistence type="inferred from homology"/>